<evidence type="ECO:0000256" key="9">
    <source>
        <dbReference type="ARBA" id="ARBA00022723"/>
    </source>
</evidence>
<evidence type="ECO:0000256" key="5">
    <source>
        <dbReference type="ARBA" id="ARBA00022475"/>
    </source>
</evidence>
<organism evidence="19 20">
    <name type="scientific">Streptosporangium fragile</name>
    <dbReference type="NCBI Taxonomy" id="46186"/>
    <lineage>
        <taxon>Bacteria</taxon>
        <taxon>Bacillati</taxon>
        <taxon>Actinomycetota</taxon>
        <taxon>Actinomycetes</taxon>
        <taxon>Streptosporangiales</taxon>
        <taxon>Streptosporangiaceae</taxon>
        <taxon>Streptosporangium</taxon>
    </lineage>
</organism>
<comment type="caution">
    <text evidence="19">The sequence shown here is derived from an EMBL/GenBank/DDBJ whole genome shotgun (WGS) entry which is preliminary data.</text>
</comment>
<dbReference type="PIRSF" id="PIRSF000007">
    <property type="entry name" value="Ubiq_cycred_cyc"/>
    <property type="match status" value="1"/>
</dbReference>
<evidence type="ECO:0000256" key="10">
    <source>
        <dbReference type="ARBA" id="ARBA00022737"/>
    </source>
</evidence>
<dbReference type="RefSeq" id="WP_344977711.1">
    <property type="nucleotide sequence ID" value="NZ_BAAAVI010000046.1"/>
</dbReference>
<accession>A0ABN3W468</accession>
<evidence type="ECO:0000256" key="4">
    <source>
        <dbReference type="ARBA" id="ARBA00022448"/>
    </source>
</evidence>
<keyword evidence="4 17" id="KW-0813">Transport</keyword>
<feature type="transmembrane region" description="Helical" evidence="17">
    <location>
        <begin position="12"/>
        <end position="35"/>
    </location>
</feature>
<keyword evidence="5 17" id="KW-1003">Cell membrane</keyword>
<evidence type="ECO:0000256" key="15">
    <source>
        <dbReference type="ARBA" id="ARBA00023136"/>
    </source>
</evidence>
<evidence type="ECO:0000256" key="8">
    <source>
        <dbReference type="ARBA" id="ARBA00022692"/>
    </source>
</evidence>
<keyword evidence="15 17" id="KW-0472">Membrane</keyword>
<sequence>MNRITAGRRHPLARYAVLLLALGLIGGVYTVALAVSSSQQADAAIASGRADDVAEGKKLFEQSCSSCHGLNAEGTPTGPTLVGVGAAAVDFQVSSGRMPLANPGSQAPRKQPAPWVNEDTIRQLSAYIQSLGGGPTIPTKEQVDPAKGNAAKGGELFRANCIQCHNFVGAGGALTQGKYAPQLNPATPEQIYEAMITGPQAMPVFNDSIITPEQKRDMIAYIVSMRQQTDPGGSGLGRIGPVTEGLVAWVVGLSLLSLAAIWITAKKRQAK</sequence>
<evidence type="ECO:0000256" key="14">
    <source>
        <dbReference type="ARBA" id="ARBA00023004"/>
    </source>
</evidence>
<keyword evidence="12 17" id="KW-0249">Electron transport</keyword>
<dbReference type="EMBL" id="BAAAVI010000046">
    <property type="protein sequence ID" value="GAA2891038.1"/>
    <property type="molecule type" value="Genomic_DNA"/>
</dbReference>
<dbReference type="SUPFAM" id="SSF46626">
    <property type="entry name" value="Cytochrome c"/>
    <property type="match status" value="2"/>
</dbReference>
<evidence type="ECO:0000256" key="12">
    <source>
        <dbReference type="ARBA" id="ARBA00022982"/>
    </source>
</evidence>
<evidence type="ECO:0000259" key="18">
    <source>
        <dbReference type="PROSITE" id="PS51007"/>
    </source>
</evidence>
<keyword evidence="6 17" id="KW-0349">Heme</keyword>
<comment type="subcellular location">
    <subcellularLocation>
        <location evidence="1 17">Cell membrane</location>
        <topology evidence="1 17">Multi-pass membrane protein</topology>
    </subcellularLocation>
</comment>
<keyword evidence="10" id="KW-0677">Repeat</keyword>
<dbReference type="PANTHER" id="PTHR33751:SF13">
    <property type="entry name" value="CYTOCHROME BC1 COMPLEX CYTOCHROME C SUBUNIT"/>
    <property type="match status" value="1"/>
</dbReference>
<feature type="transmembrane region" description="Helical" evidence="17">
    <location>
        <begin position="246"/>
        <end position="265"/>
    </location>
</feature>
<dbReference type="InterPro" id="IPR036909">
    <property type="entry name" value="Cyt_c-like_dom_sf"/>
</dbReference>
<evidence type="ECO:0000256" key="17">
    <source>
        <dbReference type="PIRNR" id="PIRNR000007"/>
    </source>
</evidence>
<dbReference type="Gene3D" id="1.10.760.10">
    <property type="entry name" value="Cytochrome c-like domain"/>
    <property type="match status" value="2"/>
</dbReference>
<evidence type="ECO:0000256" key="7">
    <source>
        <dbReference type="ARBA" id="ARBA00022660"/>
    </source>
</evidence>
<protein>
    <recommendedName>
        <fullName evidence="3 17">Cytochrome bc1 complex cytochrome c subunit</fullName>
        <ecNumber evidence="2 17">7.1.1.8</ecNumber>
    </recommendedName>
</protein>
<name>A0ABN3W468_9ACTN</name>
<evidence type="ECO:0000256" key="6">
    <source>
        <dbReference type="ARBA" id="ARBA00022617"/>
    </source>
</evidence>
<proteinExistence type="predicted"/>
<evidence type="ECO:0000256" key="1">
    <source>
        <dbReference type="ARBA" id="ARBA00004651"/>
    </source>
</evidence>
<dbReference type="PROSITE" id="PS51007">
    <property type="entry name" value="CYTC"/>
    <property type="match status" value="2"/>
</dbReference>
<evidence type="ECO:0000256" key="13">
    <source>
        <dbReference type="ARBA" id="ARBA00022989"/>
    </source>
</evidence>
<dbReference type="PANTHER" id="PTHR33751">
    <property type="entry name" value="CBB3-TYPE CYTOCHROME C OXIDASE SUBUNIT FIXP"/>
    <property type="match status" value="1"/>
</dbReference>
<dbReference type="InterPro" id="IPR009152">
    <property type="entry name" value="bc1_cytC-su"/>
</dbReference>
<evidence type="ECO:0000256" key="2">
    <source>
        <dbReference type="ARBA" id="ARBA00012951"/>
    </source>
</evidence>
<evidence type="ECO:0000313" key="20">
    <source>
        <dbReference type="Proteomes" id="UP001500831"/>
    </source>
</evidence>
<keyword evidence="8 17" id="KW-0812">Transmembrane</keyword>
<gene>
    <name evidence="19" type="ORF">GCM10010517_55320</name>
</gene>
<dbReference type="Pfam" id="PF00034">
    <property type="entry name" value="Cytochrom_C"/>
    <property type="match status" value="1"/>
</dbReference>
<dbReference type="Proteomes" id="UP001500831">
    <property type="component" value="Unassembled WGS sequence"/>
</dbReference>
<reference evidence="19 20" key="1">
    <citation type="journal article" date="2019" name="Int. J. Syst. Evol. Microbiol.">
        <title>The Global Catalogue of Microorganisms (GCM) 10K type strain sequencing project: providing services to taxonomists for standard genome sequencing and annotation.</title>
        <authorList>
            <consortium name="The Broad Institute Genomics Platform"/>
            <consortium name="The Broad Institute Genome Sequencing Center for Infectious Disease"/>
            <person name="Wu L."/>
            <person name="Ma J."/>
        </authorList>
    </citation>
    <scope>NUCLEOTIDE SEQUENCE [LARGE SCALE GENOMIC DNA]</scope>
    <source>
        <strain evidence="19 20">JCM 6242</strain>
    </source>
</reference>
<evidence type="ECO:0000313" key="19">
    <source>
        <dbReference type="EMBL" id="GAA2891038.1"/>
    </source>
</evidence>
<evidence type="ECO:0000256" key="11">
    <source>
        <dbReference type="ARBA" id="ARBA00022967"/>
    </source>
</evidence>
<dbReference type="EC" id="7.1.1.8" evidence="2 17"/>
<evidence type="ECO:0000256" key="16">
    <source>
        <dbReference type="ARBA" id="ARBA00029351"/>
    </source>
</evidence>
<keyword evidence="20" id="KW-1185">Reference proteome</keyword>
<keyword evidence="7 17" id="KW-0679">Respiratory chain</keyword>
<dbReference type="Pfam" id="PF13442">
    <property type="entry name" value="Cytochrome_CBB3"/>
    <property type="match status" value="1"/>
</dbReference>
<comment type="catalytic activity">
    <reaction evidence="16 17">
        <text>a quinol + 2 Fe(III)-[cytochrome c](out) = a quinone + 2 Fe(II)-[cytochrome c](out) + 2 H(+)(out)</text>
        <dbReference type="Rhea" id="RHEA:11484"/>
        <dbReference type="Rhea" id="RHEA-COMP:10350"/>
        <dbReference type="Rhea" id="RHEA-COMP:14399"/>
        <dbReference type="ChEBI" id="CHEBI:15378"/>
        <dbReference type="ChEBI" id="CHEBI:24646"/>
        <dbReference type="ChEBI" id="CHEBI:29033"/>
        <dbReference type="ChEBI" id="CHEBI:29034"/>
        <dbReference type="ChEBI" id="CHEBI:132124"/>
        <dbReference type="EC" id="7.1.1.8"/>
    </reaction>
</comment>
<keyword evidence="11 17" id="KW-1278">Translocase</keyword>
<comment type="subunit">
    <text evidence="17">The cytochrome bc1 complex is composed of a cytochrome b (QcrB), the Rieske iron-sulfur protein (QcrA) and a diheme cytochrome c (QcrC) subunit.</text>
</comment>
<dbReference type="InterPro" id="IPR009056">
    <property type="entry name" value="Cyt_c-like_dom"/>
</dbReference>
<feature type="domain" description="Cytochrome c" evidence="18">
    <location>
        <begin position="51"/>
        <end position="132"/>
    </location>
</feature>
<keyword evidence="13 17" id="KW-1133">Transmembrane helix</keyword>
<evidence type="ECO:0000256" key="3">
    <source>
        <dbReference type="ARBA" id="ARBA00017819"/>
    </source>
</evidence>
<keyword evidence="14 17" id="KW-0408">Iron</keyword>
<keyword evidence="9 17" id="KW-0479">Metal-binding</keyword>
<dbReference type="InterPro" id="IPR050597">
    <property type="entry name" value="Cytochrome_c_Oxidase_Subunit"/>
</dbReference>
<feature type="domain" description="Cytochrome c" evidence="18">
    <location>
        <begin position="148"/>
        <end position="226"/>
    </location>
</feature>